<protein>
    <submittedName>
        <fullName evidence="1">Uncharacterized protein</fullName>
    </submittedName>
</protein>
<accession>A0A3Q3BQW3</accession>
<reference evidence="1" key="2">
    <citation type="submission" date="2025-09" db="UniProtKB">
        <authorList>
            <consortium name="Ensembl"/>
        </authorList>
    </citation>
    <scope>IDENTIFICATION</scope>
</reference>
<evidence type="ECO:0000313" key="1">
    <source>
        <dbReference type="Ensembl" id="ENSKMAP00000028924.1"/>
    </source>
</evidence>
<sequence>SFFVAWKHPGSSLNICSEGENFDDPLCTQTEHEFSQQTTRPASGCPAVHSWDGDTSLGPLPHLSSFALQPAYRILGITGASGTGFAPQGRTFFRQKTCFTWILDSKQTDWTFWKQE</sequence>
<name>A0A3Q3BQW3_KRYMA</name>
<keyword evidence="2" id="KW-1185">Reference proteome</keyword>
<evidence type="ECO:0000313" key="2">
    <source>
        <dbReference type="Proteomes" id="UP000264800"/>
    </source>
</evidence>
<reference evidence="1" key="1">
    <citation type="submission" date="2025-08" db="UniProtKB">
        <authorList>
            <consortium name="Ensembl"/>
        </authorList>
    </citation>
    <scope>IDENTIFICATION</scope>
</reference>
<proteinExistence type="predicted"/>
<organism evidence="1 2">
    <name type="scientific">Kryptolebias marmoratus</name>
    <name type="common">Mangrove killifish</name>
    <name type="synonym">Rivulus marmoratus</name>
    <dbReference type="NCBI Taxonomy" id="37003"/>
    <lineage>
        <taxon>Eukaryota</taxon>
        <taxon>Metazoa</taxon>
        <taxon>Chordata</taxon>
        <taxon>Craniata</taxon>
        <taxon>Vertebrata</taxon>
        <taxon>Euteleostomi</taxon>
        <taxon>Actinopterygii</taxon>
        <taxon>Neopterygii</taxon>
        <taxon>Teleostei</taxon>
        <taxon>Neoteleostei</taxon>
        <taxon>Acanthomorphata</taxon>
        <taxon>Ovalentaria</taxon>
        <taxon>Atherinomorphae</taxon>
        <taxon>Cyprinodontiformes</taxon>
        <taxon>Rivulidae</taxon>
        <taxon>Kryptolebias</taxon>
    </lineage>
</organism>
<dbReference type="Proteomes" id="UP000264800">
    <property type="component" value="Unplaced"/>
</dbReference>
<dbReference type="Ensembl" id="ENSKMAT00000029287.1">
    <property type="protein sequence ID" value="ENSKMAP00000028924.1"/>
    <property type="gene ID" value="ENSKMAG00000021444.1"/>
</dbReference>
<dbReference type="AlphaFoldDB" id="A0A3Q3BQW3"/>